<accession>A0A916TEQ3</accession>
<evidence type="ECO:0000256" key="1">
    <source>
        <dbReference type="SAM" id="MobiDB-lite"/>
    </source>
</evidence>
<gene>
    <name evidence="2" type="ORF">GCM10011492_36460</name>
</gene>
<proteinExistence type="predicted"/>
<feature type="region of interest" description="Disordered" evidence="1">
    <location>
        <begin position="327"/>
        <end position="351"/>
    </location>
</feature>
<name>A0A916TEQ3_9MICO</name>
<reference evidence="2" key="1">
    <citation type="journal article" date="2014" name="Int. J. Syst. Evol. Microbiol.">
        <title>Complete genome sequence of Corynebacterium casei LMG S-19264T (=DSM 44701T), isolated from a smear-ripened cheese.</title>
        <authorList>
            <consortium name="US DOE Joint Genome Institute (JGI-PGF)"/>
            <person name="Walter F."/>
            <person name="Albersmeier A."/>
            <person name="Kalinowski J."/>
            <person name="Ruckert C."/>
        </authorList>
    </citation>
    <scope>NUCLEOTIDE SEQUENCE</scope>
    <source>
        <strain evidence="2">CGMCC 1.15085</strain>
    </source>
</reference>
<feature type="compositionally biased region" description="Basic and acidic residues" evidence="1">
    <location>
        <begin position="336"/>
        <end position="351"/>
    </location>
</feature>
<keyword evidence="3" id="KW-1185">Reference proteome</keyword>
<protein>
    <recommendedName>
        <fullName evidence="4">AbiEi antitoxin C-terminal domain-containing protein</fullName>
    </recommendedName>
</protein>
<dbReference type="EMBL" id="BMHI01000005">
    <property type="protein sequence ID" value="GGB42201.1"/>
    <property type="molecule type" value="Genomic_DNA"/>
</dbReference>
<dbReference type="AlphaFoldDB" id="A0A916TEQ3"/>
<evidence type="ECO:0008006" key="4">
    <source>
        <dbReference type="Google" id="ProtNLM"/>
    </source>
</evidence>
<organism evidence="2 3">
    <name type="scientific">Flexivirga endophytica</name>
    <dbReference type="NCBI Taxonomy" id="1849103"/>
    <lineage>
        <taxon>Bacteria</taxon>
        <taxon>Bacillati</taxon>
        <taxon>Actinomycetota</taxon>
        <taxon>Actinomycetes</taxon>
        <taxon>Micrococcales</taxon>
        <taxon>Dermacoccaceae</taxon>
        <taxon>Flexivirga</taxon>
    </lineage>
</organism>
<reference evidence="2" key="2">
    <citation type="submission" date="2020-09" db="EMBL/GenBank/DDBJ databases">
        <authorList>
            <person name="Sun Q."/>
            <person name="Zhou Y."/>
        </authorList>
    </citation>
    <scope>NUCLEOTIDE SEQUENCE</scope>
    <source>
        <strain evidence="2">CGMCC 1.15085</strain>
    </source>
</reference>
<evidence type="ECO:0000313" key="3">
    <source>
        <dbReference type="Proteomes" id="UP000636793"/>
    </source>
</evidence>
<dbReference type="Proteomes" id="UP000636793">
    <property type="component" value="Unassembled WGS sequence"/>
</dbReference>
<sequence>MSKALESHMRARAEHVAGLGALVRSTSARRLTAFGLSPVDGTPSITKLRRNAYGTAIGDLSAEDLLIIMAWAVRDATDHELVFSNDTSCAVWQLPSIGARSRRVEYVVRPGTRGRTPNVRRRRTSLPTEAVDIGGLLVTPYERTVVDDARHALLESGVSVCDDALHRSLTSREALLGELAKVPRGRRGRRMAQLAIHLADERAESPLESLSRTRMFQCGLPMPELQKKFFDGAGFIGRTDFYWPALGLVGESDGDLKYTFPEDDSGESAVDALLQEKKREQRLRRHHEVEDIARWDWSEGLPHGALHGVLGAHGVRPVLDGGWPVPDGPLPPRAFPAERLRQTSRGSENHR</sequence>
<comment type="caution">
    <text evidence="2">The sequence shown here is derived from an EMBL/GenBank/DDBJ whole genome shotgun (WGS) entry which is preliminary data.</text>
</comment>
<evidence type="ECO:0000313" key="2">
    <source>
        <dbReference type="EMBL" id="GGB42201.1"/>
    </source>
</evidence>